<keyword evidence="5" id="KW-1003">Cell membrane</keyword>
<dbReference type="KEGG" id="gsh:117366228"/>
<dbReference type="OrthoDB" id="9932926at2759"/>
<dbReference type="InParanoid" id="A0A6P8S5P4"/>
<dbReference type="InterPro" id="IPR006993">
    <property type="entry name" value="Glut_rich_SH3-bd"/>
</dbReference>
<evidence type="ECO:0000256" key="5">
    <source>
        <dbReference type="ARBA" id="ARBA00022475"/>
    </source>
</evidence>
<dbReference type="Proteomes" id="UP000515159">
    <property type="component" value="Chromosome 8"/>
</dbReference>
<sequence>MSIKLYCTSVTCSREIKAHQSDVTRILDGKCIKYEMVDISQDNSLREEMRTKSGDPKATPPQIFNGDEYCGDYEQFRDAVEGDALNEFLKLRS</sequence>
<evidence type="ECO:0000313" key="14">
    <source>
        <dbReference type="Proteomes" id="UP000515159"/>
    </source>
</evidence>
<comment type="subcellular location">
    <subcellularLocation>
        <location evidence="3">Cell projection</location>
        <location evidence="3">Ruffle membrane</location>
    </subcellularLocation>
    <subcellularLocation>
        <location evidence="2">Cytoplasm</location>
        <location evidence="2">Cytosol</location>
    </subcellularLocation>
    <subcellularLocation>
        <location evidence="1">Nucleus</location>
    </subcellularLocation>
</comment>
<dbReference type="InterPro" id="IPR051033">
    <property type="entry name" value="SH3BGR"/>
</dbReference>
<keyword evidence="14" id="KW-1185">Reference proteome</keyword>
<dbReference type="Pfam" id="PF04908">
    <property type="entry name" value="SH3BGR"/>
    <property type="match status" value="1"/>
</dbReference>
<dbReference type="GO" id="GO:0005829">
    <property type="term" value="C:cytosol"/>
    <property type="evidence" value="ECO:0007669"/>
    <property type="project" value="UniProtKB-SubCell"/>
</dbReference>
<protein>
    <recommendedName>
        <fullName evidence="12">SH3 domain-binding glutamic acid-rich-like protein 3</fullName>
    </recommendedName>
</protein>
<dbReference type="FunCoup" id="A0A6P8S5P4">
    <property type="interactions" value="443"/>
</dbReference>
<evidence type="ECO:0000256" key="12">
    <source>
        <dbReference type="ARBA" id="ARBA00040886"/>
    </source>
</evidence>
<keyword evidence="8" id="KW-0472">Membrane</keyword>
<evidence type="ECO:0000256" key="10">
    <source>
        <dbReference type="ARBA" id="ARBA00023242"/>
    </source>
</evidence>
<dbReference type="GeneID" id="117366228"/>
<dbReference type="CTD" id="83442"/>
<evidence type="ECO:0000256" key="8">
    <source>
        <dbReference type="ARBA" id="ARBA00023136"/>
    </source>
</evidence>
<evidence type="ECO:0000256" key="1">
    <source>
        <dbReference type="ARBA" id="ARBA00004123"/>
    </source>
</evidence>
<evidence type="ECO:0000256" key="7">
    <source>
        <dbReference type="ARBA" id="ARBA00022990"/>
    </source>
</evidence>
<keyword evidence="11" id="KW-0966">Cell projection</keyword>
<dbReference type="PROSITE" id="PS51354">
    <property type="entry name" value="GLUTAREDOXIN_2"/>
    <property type="match status" value="1"/>
</dbReference>
<comment type="function">
    <text evidence="13">Could act as a modulator of glutaredoxin biological activity. May play a role in cytoskeleton organization.</text>
</comment>
<evidence type="ECO:0000256" key="2">
    <source>
        <dbReference type="ARBA" id="ARBA00004514"/>
    </source>
</evidence>
<dbReference type="CDD" id="cd03030">
    <property type="entry name" value="GRX_SH3BGR"/>
    <property type="match status" value="1"/>
</dbReference>
<accession>A0A6P8S5P4</accession>
<dbReference type="PANTHER" id="PTHR12232:SF3">
    <property type="entry name" value="SH3 DOMAIN-BINDING GLUTAMIC ACID-RICH-LIKE PROTEIN 3"/>
    <property type="match status" value="1"/>
</dbReference>
<evidence type="ECO:0000313" key="15">
    <source>
        <dbReference type="RefSeq" id="XP_033813374.1"/>
    </source>
</evidence>
<evidence type="ECO:0000256" key="11">
    <source>
        <dbReference type="ARBA" id="ARBA00023273"/>
    </source>
</evidence>
<keyword evidence="7" id="KW-0007">Acetylation</keyword>
<dbReference type="InterPro" id="IPR036249">
    <property type="entry name" value="Thioredoxin-like_sf"/>
</dbReference>
<keyword evidence="9" id="KW-0325">Glycoprotein</keyword>
<dbReference type="AlphaFoldDB" id="A0A6P8S5P4"/>
<keyword evidence="10" id="KW-0539">Nucleus</keyword>
<proteinExistence type="inferred from homology"/>
<dbReference type="GO" id="GO:0005634">
    <property type="term" value="C:nucleus"/>
    <property type="evidence" value="ECO:0007669"/>
    <property type="project" value="UniProtKB-SubCell"/>
</dbReference>
<dbReference type="PANTHER" id="PTHR12232">
    <property type="entry name" value="SH3 DOMAIN-BINDING GLUTAMIC ACID-RICH-LIKE PROTEIN"/>
    <property type="match status" value="1"/>
</dbReference>
<reference evidence="15" key="1">
    <citation type="submission" date="2025-08" db="UniProtKB">
        <authorList>
            <consortium name="RefSeq"/>
        </authorList>
    </citation>
    <scope>IDENTIFICATION</scope>
</reference>
<evidence type="ECO:0000256" key="6">
    <source>
        <dbReference type="ARBA" id="ARBA00022490"/>
    </source>
</evidence>
<name>A0A6P8S5P4_GEOSA</name>
<evidence type="ECO:0000256" key="4">
    <source>
        <dbReference type="ARBA" id="ARBA00007764"/>
    </source>
</evidence>
<gene>
    <name evidence="15" type="primary">SH3BGRL3</name>
</gene>
<dbReference type="RefSeq" id="XP_033813374.1">
    <property type="nucleotide sequence ID" value="XM_033957483.1"/>
</dbReference>
<dbReference type="GO" id="GO:0032587">
    <property type="term" value="C:ruffle membrane"/>
    <property type="evidence" value="ECO:0007669"/>
    <property type="project" value="UniProtKB-SubCell"/>
</dbReference>
<organism evidence="14 15">
    <name type="scientific">Geotrypetes seraphini</name>
    <name type="common">Gaboon caecilian</name>
    <name type="synonym">Caecilia seraphini</name>
    <dbReference type="NCBI Taxonomy" id="260995"/>
    <lineage>
        <taxon>Eukaryota</taxon>
        <taxon>Metazoa</taxon>
        <taxon>Chordata</taxon>
        <taxon>Craniata</taxon>
        <taxon>Vertebrata</taxon>
        <taxon>Euteleostomi</taxon>
        <taxon>Amphibia</taxon>
        <taxon>Gymnophiona</taxon>
        <taxon>Geotrypetes</taxon>
    </lineage>
</organism>
<dbReference type="SUPFAM" id="SSF52833">
    <property type="entry name" value="Thioredoxin-like"/>
    <property type="match status" value="1"/>
</dbReference>
<dbReference type="Gene3D" id="3.40.30.10">
    <property type="entry name" value="Glutaredoxin"/>
    <property type="match status" value="1"/>
</dbReference>
<evidence type="ECO:0000256" key="13">
    <source>
        <dbReference type="ARBA" id="ARBA00045345"/>
    </source>
</evidence>
<evidence type="ECO:0000256" key="9">
    <source>
        <dbReference type="ARBA" id="ARBA00023180"/>
    </source>
</evidence>
<comment type="similarity">
    <text evidence="4">Belongs to the SH3BGR family.</text>
</comment>
<keyword evidence="6" id="KW-0963">Cytoplasm</keyword>
<evidence type="ECO:0000256" key="3">
    <source>
        <dbReference type="ARBA" id="ARBA00004632"/>
    </source>
</evidence>